<dbReference type="InterPro" id="IPR036397">
    <property type="entry name" value="RNaseH_sf"/>
</dbReference>
<sequence>MGSDTDEPKKARINLGRKQKREQRHYYARNVYRGTDQRLPVESALLSEAGKDRQKKLPLVLLYAIRTHVQTSLGHSPFEELFGRQPRTLLDMLAEQWEETEEEVKDLVSYTQDLRDNLHTVWEKAHTALRETQMKQKQVYDARSVVRSLTVGDKALVLLPSSENKLLA</sequence>
<name>A0AAV7TX29_PLEWA</name>
<feature type="region of interest" description="Disordered" evidence="1">
    <location>
        <begin position="1"/>
        <end position="21"/>
    </location>
</feature>
<keyword evidence="3" id="KW-1185">Reference proteome</keyword>
<evidence type="ECO:0000313" key="3">
    <source>
        <dbReference type="Proteomes" id="UP001066276"/>
    </source>
</evidence>
<protein>
    <submittedName>
        <fullName evidence="2">Uncharacterized protein</fullName>
    </submittedName>
</protein>
<comment type="caution">
    <text evidence="2">The sequence shown here is derived from an EMBL/GenBank/DDBJ whole genome shotgun (WGS) entry which is preliminary data.</text>
</comment>
<dbReference type="EMBL" id="JANPWB010000006">
    <property type="protein sequence ID" value="KAJ1181025.1"/>
    <property type="molecule type" value="Genomic_DNA"/>
</dbReference>
<accession>A0AAV7TX29</accession>
<proteinExistence type="predicted"/>
<feature type="compositionally biased region" description="Basic and acidic residues" evidence="1">
    <location>
        <begin position="1"/>
        <end position="10"/>
    </location>
</feature>
<gene>
    <name evidence="2" type="ORF">NDU88_006236</name>
</gene>
<dbReference type="AlphaFoldDB" id="A0AAV7TX29"/>
<dbReference type="Gene3D" id="3.30.420.10">
    <property type="entry name" value="Ribonuclease H-like superfamily/Ribonuclease H"/>
    <property type="match status" value="1"/>
</dbReference>
<evidence type="ECO:0000313" key="2">
    <source>
        <dbReference type="EMBL" id="KAJ1181025.1"/>
    </source>
</evidence>
<dbReference type="GO" id="GO:0003676">
    <property type="term" value="F:nucleic acid binding"/>
    <property type="evidence" value="ECO:0007669"/>
    <property type="project" value="InterPro"/>
</dbReference>
<evidence type="ECO:0000256" key="1">
    <source>
        <dbReference type="SAM" id="MobiDB-lite"/>
    </source>
</evidence>
<organism evidence="2 3">
    <name type="scientific">Pleurodeles waltl</name>
    <name type="common">Iberian ribbed newt</name>
    <dbReference type="NCBI Taxonomy" id="8319"/>
    <lineage>
        <taxon>Eukaryota</taxon>
        <taxon>Metazoa</taxon>
        <taxon>Chordata</taxon>
        <taxon>Craniata</taxon>
        <taxon>Vertebrata</taxon>
        <taxon>Euteleostomi</taxon>
        <taxon>Amphibia</taxon>
        <taxon>Batrachia</taxon>
        <taxon>Caudata</taxon>
        <taxon>Salamandroidea</taxon>
        <taxon>Salamandridae</taxon>
        <taxon>Pleurodelinae</taxon>
        <taxon>Pleurodeles</taxon>
    </lineage>
</organism>
<dbReference type="Proteomes" id="UP001066276">
    <property type="component" value="Chromosome 3_2"/>
</dbReference>
<feature type="compositionally biased region" description="Basic residues" evidence="1">
    <location>
        <begin position="11"/>
        <end position="21"/>
    </location>
</feature>
<reference evidence="2" key="1">
    <citation type="journal article" date="2022" name="bioRxiv">
        <title>Sequencing and chromosome-scale assembly of the giantPleurodeles waltlgenome.</title>
        <authorList>
            <person name="Brown T."/>
            <person name="Elewa A."/>
            <person name="Iarovenko S."/>
            <person name="Subramanian E."/>
            <person name="Araus A.J."/>
            <person name="Petzold A."/>
            <person name="Susuki M."/>
            <person name="Suzuki K.-i.T."/>
            <person name="Hayashi T."/>
            <person name="Toyoda A."/>
            <person name="Oliveira C."/>
            <person name="Osipova E."/>
            <person name="Leigh N.D."/>
            <person name="Simon A."/>
            <person name="Yun M.H."/>
        </authorList>
    </citation>
    <scope>NUCLEOTIDE SEQUENCE</scope>
    <source>
        <strain evidence="2">20211129_DDA</strain>
        <tissue evidence="2">Liver</tissue>
    </source>
</reference>